<evidence type="ECO:0000313" key="6">
    <source>
        <dbReference type="Proteomes" id="UP000620591"/>
    </source>
</evidence>
<dbReference type="AlphaFoldDB" id="A0A8I0K1Z3"/>
<dbReference type="Pfam" id="PF13439">
    <property type="entry name" value="Glyco_transf_4"/>
    <property type="match status" value="1"/>
</dbReference>
<dbReference type="InterPro" id="IPR001296">
    <property type="entry name" value="Glyco_trans_1"/>
</dbReference>
<dbReference type="CDD" id="cd03809">
    <property type="entry name" value="GT4_MtfB-like"/>
    <property type="match status" value="1"/>
</dbReference>
<keyword evidence="2 5" id="KW-0808">Transferase</keyword>
<dbReference type="EMBL" id="JACTVM010000004">
    <property type="protein sequence ID" value="MBC9227573.1"/>
    <property type="molecule type" value="Genomic_DNA"/>
</dbReference>
<dbReference type="Pfam" id="PF00534">
    <property type="entry name" value="Glycos_transf_1"/>
    <property type="match status" value="1"/>
</dbReference>
<dbReference type="Gene3D" id="3.40.50.2000">
    <property type="entry name" value="Glycogen Phosphorylase B"/>
    <property type="match status" value="2"/>
</dbReference>
<evidence type="ECO:0000259" key="4">
    <source>
        <dbReference type="Pfam" id="PF13439"/>
    </source>
</evidence>
<dbReference type="PANTHER" id="PTHR46401:SF2">
    <property type="entry name" value="GLYCOSYLTRANSFERASE WBBK-RELATED"/>
    <property type="match status" value="1"/>
</dbReference>
<evidence type="ECO:0000313" key="5">
    <source>
        <dbReference type="EMBL" id="MBC9227573.1"/>
    </source>
</evidence>
<evidence type="ECO:0000256" key="1">
    <source>
        <dbReference type="ARBA" id="ARBA00022676"/>
    </source>
</evidence>
<sequence>MRVLFDGHWLVSKGPISGRVVVRSFLGSWVEEFPQDEVVVAVPHDDVAAARALVGEGVGVVATRLRPHGVSCALELPRLARRHGPFDVILVQNYTPLAGPAVTFVHDVLFQSNPQWFTPLERAYFAGMPVLARRARAVLTSSRHEAERIRRHNPALATVEPIGLGLSTDLTDAEPEAVEGLDDFILSVGRLNVRKNLTATIEGTLASGVLSPRFPLVVVGEPEGRTAEHSPAVSAAIADGRVLFLGGVSDAQLAWLYGRARLFVYLSLDEGFGFPPLEALHFGCPVVVSDLPVFRETVADAGVLVPPSDRDAIAAAVAEAVRGPKPQVVPRDVAWRDVVHAARTAVTAAIG</sequence>
<evidence type="ECO:0000256" key="2">
    <source>
        <dbReference type="ARBA" id="ARBA00022679"/>
    </source>
</evidence>
<dbReference type="PANTHER" id="PTHR46401">
    <property type="entry name" value="GLYCOSYLTRANSFERASE WBBK-RELATED"/>
    <property type="match status" value="1"/>
</dbReference>
<gene>
    <name evidence="5" type="ORF">IBG24_14745</name>
</gene>
<dbReference type="RefSeq" id="WP_187770009.1">
    <property type="nucleotide sequence ID" value="NZ_JACTVM010000004.1"/>
</dbReference>
<reference evidence="5" key="1">
    <citation type="submission" date="2020-09" db="EMBL/GenBank/DDBJ databases">
        <title>Novel species in genus Aeromicrobium.</title>
        <authorList>
            <person name="Zhang G."/>
        </authorList>
    </citation>
    <scope>NUCLEOTIDE SEQUENCE</scope>
    <source>
        <strain evidence="5">Zg-636</strain>
    </source>
</reference>
<accession>A0A8I0K1Z3</accession>
<comment type="caution">
    <text evidence="5">The sequence shown here is derived from an EMBL/GenBank/DDBJ whole genome shotgun (WGS) entry which is preliminary data.</text>
</comment>
<name>A0A8I0K1Z3_9ACTN</name>
<proteinExistence type="predicted"/>
<dbReference type="InterPro" id="IPR028098">
    <property type="entry name" value="Glyco_trans_4-like_N"/>
</dbReference>
<organism evidence="5 6">
    <name type="scientific">Aeromicrobium senzhongii</name>
    <dbReference type="NCBI Taxonomy" id="2663859"/>
    <lineage>
        <taxon>Bacteria</taxon>
        <taxon>Bacillati</taxon>
        <taxon>Actinomycetota</taxon>
        <taxon>Actinomycetes</taxon>
        <taxon>Propionibacteriales</taxon>
        <taxon>Nocardioidaceae</taxon>
        <taxon>Aeromicrobium</taxon>
    </lineage>
</organism>
<dbReference type="SUPFAM" id="SSF53756">
    <property type="entry name" value="UDP-Glycosyltransferase/glycogen phosphorylase"/>
    <property type="match status" value="1"/>
</dbReference>
<feature type="domain" description="Glycosyltransferase subfamily 4-like N-terminal" evidence="4">
    <location>
        <begin position="37"/>
        <end position="154"/>
    </location>
</feature>
<keyword evidence="1" id="KW-0328">Glycosyltransferase</keyword>
<protein>
    <submittedName>
        <fullName evidence="5">Glycosyltransferase family 4 protein</fullName>
    </submittedName>
</protein>
<feature type="domain" description="Glycosyl transferase family 1" evidence="3">
    <location>
        <begin position="182"/>
        <end position="325"/>
    </location>
</feature>
<dbReference type="GO" id="GO:0009103">
    <property type="term" value="P:lipopolysaccharide biosynthetic process"/>
    <property type="evidence" value="ECO:0007669"/>
    <property type="project" value="TreeGrafter"/>
</dbReference>
<dbReference type="GO" id="GO:0016757">
    <property type="term" value="F:glycosyltransferase activity"/>
    <property type="evidence" value="ECO:0007669"/>
    <property type="project" value="UniProtKB-KW"/>
</dbReference>
<evidence type="ECO:0000259" key="3">
    <source>
        <dbReference type="Pfam" id="PF00534"/>
    </source>
</evidence>
<dbReference type="Proteomes" id="UP000620591">
    <property type="component" value="Unassembled WGS sequence"/>
</dbReference>